<dbReference type="GO" id="GO:1990931">
    <property type="term" value="F:mRNA N6-methyladenosine dioxygenase activity"/>
    <property type="evidence" value="ECO:0007669"/>
    <property type="project" value="UniProtKB-EC"/>
</dbReference>
<evidence type="ECO:0000256" key="5">
    <source>
        <dbReference type="ARBA" id="ARBA00023002"/>
    </source>
</evidence>
<proteinExistence type="inferred from homology"/>
<dbReference type="InterPro" id="IPR027450">
    <property type="entry name" value="AlkB-like"/>
</dbReference>
<dbReference type="InterPro" id="IPR004574">
    <property type="entry name" value="Alkb"/>
</dbReference>
<dbReference type="FunFam" id="2.60.120.590:FF:000014">
    <property type="entry name" value="Oxidoreductase, 2OG-Fe(II) oxygenase family family"/>
    <property type="match status" value="1"/>
</dbReference>
<evidence type="ECO:0000256" key="3">
    <source>
        <dbReference type="ARBA" id="ARBA00022723"/>
    </source>
</evidence>
<keyword evidence="13" id="KW-1185">Reference proteome</keyword>
<evidence type="ECO:0000259" key="11">
    <source>
        <dbReference type="PROSITE" id="PS51471"/>
    </source>
</evidence>
<evidence type="ECO:0000313" key="12">
    <source>
        <dbReference type="EMBL" id="EPE25371.1"/>
    </source>
</evidence>
<dbReference type="HOGENOM" id="CLU_029471_0_0_1"/>
<keyword evidence="6 9" id="KW-0408">Iron</keyword>
<protein>
    <recommendedName>
        <fullName evidence="2">mRNA N(6)-methyladenine demethylase</fullName>
        <ecNumber evidence="2">1.14.11.53</ecNumber>
    </recommendedName>
</protein>
<feature type="binding site" evidence="9">
    <location>
        <position position="351"/>
    </location>
    <ligand>
        <name>Fe cation</name>
        <dbReference type="ChEBI" id="CHEBI:24875"/>
        <note>catalytic</note>
    </ligand>
</feature>
<dbReference type="RefSeq" id="XP_008086690.1">
    <property type="nucleotide sequence ID" value="XM_008088499.1"/>
</dbReference>
<dbReference type="InterPro" id="IPR005123">
    <property type="entry name" value="Oxoglu/Fe-dep_dioxygenase_dom"/>
</dbReference>
<comment type="cofactor">
    <cofactor evidence="9">
        <name>Fe(2+)</name>
        <dbReference type="ChEBI" id="CHEBI:29033"/>
    </cofactor>
    <text evidence="9">Binds 1 Fe(2+) ion per subunit.</text>
</comment>
<organism evidence="12 13">
    <name type="scientific">Glarea lozoyensis (strain ATCC 20868 / MF5171)</name>
    <dbReference type="NCBI Taxonomy" id="1116229"/>
    <lineage>
        <taxon>Eukaryota</taxon>
        <taxon>Fungi</taxon>
        <taxon>Dikarya</taxon>
        <taxon>Ascomycota</taxon>
        <taxon>Pezizomycotina</taxon>
        <taxon>Leotiomycetes</taxon>
        <taxon>Helotiales</taxon>
        <taxon>Helotiaceae</taxon>
        <taxon>Glarea</taxon>
    </lineage>
</organism>
<dbReference type="PANTHER" id="PTHR16557">
    <property type="entry name" value="ALKYLATED DNA REPAIR PROTEIN ALKB-RELATED"/>
    <property type="match status" value="1"/>
</dbReference>
<evidence type="ECO:0000256" key="7">
    <source>
        <dbReference type="ARBA" id="ARBA00023026"/>
    </source>
</evidence>
<name>S3CZY3_GLAL2</name>
<dbReference type="STRING" id="1116229.S3CZY3"/>
<dbReference type="eggNOG" id="KOG2731">
    <property type="taxonomic scope" value="Eukaryota"/>
</dbReference>
<evidence type="ECO:0000256" key="1">
    <source>
        <dbReference type="ARBA" id="ARBA00007879"/>
    </source>
</evidence>
<keyword evidence="7" id="KW-0843">Virulence</keyword>
<gene>
    <name evidence="12" type="ORF">GLAREA_01283</name>
</gene>
<dbReference type="InterPro" id="IPR037151">
    <property type="entry name" value="AlkB-like_sf"/>
</dbReference>
<dbReference type="PANTHER" id="PTHR16557:SF2">
    <property type="entry name" value="NUCLEIC ACID DIOXYGENASE ALKBH1"/>
    <property type="match status" value="1"/>
</dbReference>
<dbReference type="EC" id="1.14.11.53" evidence="2"/>
<dbReference type="Proteomes" id="UP000016922">
    <property type="component" value="Unassembled WGS sequence"/>
</dbReference>
<dbReference type="EMBL" id="KE145371">
    <property type="protein sequence ID" value="EPE25371.1"/>
    <property type="molecule type" value="Genomic_DNA"/>
</dbReference>
<dbReference type="GO" id="GO:0005634">
    <property type="term" value="C:nucleus"/>
    <property type="evidence" value="ECO:0007669"/>
    <property type="project" value="TreeGrafter"/>
</dbReference>
<feature type="domain" description="Fe2OG dioxygenase" evidence="11">
    <location>
        <begin position="275"/>
        <end position="393"/>
    </location>
</feature>
<dbReference type="OrthoDB" id="6614653at2759"/>
<reference evidence="12 13" key="1">
    <citation type="journal article" date="2013" name="BMC Genomics">
        <title>Genomics-driven discovery of the pneumocandin biosynthetic gene cluster in the fungus Glarea lozoyensis.</title>
        <authorList>
            <person name="Chen L."/>
            <person name="Yue Q."/>
            <person name="Zhang X."/>
            <person name="Xiang M."/>
            <person name="Wang C."/>
            <person name="Li S."/>
            <person name="Che Y."/>
            <person name="Ortiz-Lopez F.J."/>
            <person name="Bills G.F."/>
            <person name="Liu X."/>
            <person name="An Z."/>
        </authorList>
    </citation>
    <scope>NUCLEOTIDE SEQUENCE [LARGE SCALE GENOMIC DNA]</scope>
    <source>
        <strain evidence="13">ATCC 20868 / MF5171</strain>
    </source>
</reference>
<evidence type="ECO:0000256" key="8">
    <source>
        <dbReference type="ARBA" id="ARBA00047565"/>
    </source>
</evidence>
<evidence type="ECO:0000256" key="4">
    <source>
        <dbReference type="ARBA" id="ARBA00022964"/>
    </source>
</evidence>
<dbReference type="AlphaFoldDB" id="S3CZY3"/>
<dbReference type="GO" id="GO:0005737">
    <property type="term" value="C:cytoplasm"/>
    <property type="evidence" value="ECO:0007669"/>
    <property type="project" value="TreeGrafter"/>
</dbReference>
<sequence length="402" mass="45472">MNDLKTSKLPVQDIPSDDLDPYQAAPQELRDVWKSWTKTKAPFPEVKQKLQPAQTTIPEGLLVEEFVTFVLEHLFTLFRNDPRGLESFIDKCDPHEDGQALSMENAVPSGIPDQKSFSKEAFMHYARSTFVQPIQACCNVRSSLSRASTVTRISGLIFLPDLLPPIVQQCLLDMLLHREFSKPENQTNFHLNYYVSYPDNQASFFSTLPHLSSLTPKDPAQNKPLSNRTALDKSLHWITLGGQYDWTNKVYPAEAPPKFAEDIASLVGNIFTDMIPEAAIINVYSAKDKLSMHRDVSEEADRGLVSISLGCSCIFIIGMQDKTTGEILYETLRLNSGDAVYMAGESRYAWHGVPKIVPDTCPEYLQYWPGNLYPQWSEWMSKKRINLNIRQMFESGVVGHDS</sequence>
<dbReference type="KEGG" id="glz:GLAREA_01283"/>
<feature type="binding site" evidence="9">
    <location>
        <position position="293"/>
    </location>
    <ligand>
        <name>Fe cation</name>
        <dbReference type="ChEBI" id="CHEBI:24875"/>
        <note>catalytic</note>
    </ligand>
</feature>
<evidence type="ECO:0000256" key="2">
    <source>
        <dbReference type="ARBA" id="ARBA00012931"/>
    </source>
</evidence>
<accession>S3CZY3</accession>
<keyword evidence="4" id="KW-0223">Dioxygenase</keyword>
<dbReference type="SUPFAM" id="SSF51197">
    <property type="entry name" value="Clavaminate synthase-like"/>
    <property type="match status" value="1"/>
</dbReference>
<feature type="binding site" evidence="9">
    <location>
        <position position="295"/>
    </location>
    <ligand>
        <name>Fe cation</name>
        <dbReference type="ChEBI" id="CHEBI:24875"/>
        <note>catalytic</note>
    </ligand>
</feature>
<evidence type="ECO:0000256" key="10">
    <source>
        <dbReference type="SAM" id="MobiDB-lite"/>
    </source>
</evidence>
<evidence type="ECO:0000256" key="6">
    <source>
        <dbReference type="ARBA" id="ARBA00023004"/>
    </source>
</evidence>
<dbReference type="Pfam" id="PF13532">
    <property type="entry name" value="2OG-FeII_Oxy_2"/>
    <property type="match status" value="1"/>
</dbReference>
<keyword evidence="5" id="KW-0560">Oxidoreductase</keyword>
<comment type="similarity">
    <text evidence="1">Belongs to the alkB family.</text>
</comment>
<dbReference type="Gene3D" id="2.60.120.590">
    <property type="entry name" value="Alpha-ketoglutarate-dependent dioxygenase AlkB-like"/>
    <property type="match status" value="1"/>
</dbReference>
<dbReference type="GO" id="GO:0046872">
    <property type="term" value="F:metal ion binding"/>
    <property type="evidence" value="ECO:0007669"/>
    <property type="project" value="UniProtKB-KW"/>
</dbReference>
<feature type="region of interest" description="Disordered" evidence="10">
    <location>
        <begin position="1"/>
        <end position="22"/>
    </location>
</feature>
<dbReference type="PROSITE" id="PS51471">
    <property type="entry name" value="FE2OG_OXY"/>
    <property type="match status" value="1"/>
</dbReference>
<evidence type="ECO:0000313" key="13">
    <source>
        <dbReference type="Proteomes" id="UP000016922"/>
    </source>
</evidence>
<evidence type="ECO:0000256" key="9">
    <source>
        <dbReference type="PIRSR" id="PIRSR604574-2"/>
    </source>
</evidence>
<comment type="catalytic activity">
    <reaction evidence="8">
        <text>an N(6)-methyladenosine in mRNA + 2-oxoglutarate + O2 = an adenosine in mRNA + formaldehyde + succinate + CO2</text>
        <dbReference type="Rhea" id="RHEA:49520"/>
        <dbReference type="Rhea" id="RHEA-COMP:12414"/>
        <dbReference type="Rhea" id="RHEA-COMP:12417"/>
        <dbReference type="ChEBI" id="CHEBI:15379"/>
        <dbReference type="ChEBI" id="CHEBI:16526"/>
        <dbReference type="ChEBI" id="CHEBI:16810"/>
        <dbReference type="ChEBI" id="CHEBI:16842"/>
        <dbReference type="ChEBI" id="CHEBI:30031"/>
        <dbReference type="ChEBI" id="CHEBI:74411"/>
        <dbReference type="ChEBI" id="CHEBI:74449"/>
        <dbReference type="EC" id="1.14.11.53"/>
    </reaction>
    <physiologicalReaction direction="left-to-right" evidence="8">
        <dbReference type="Rhea" id="RHEA:49521"/>
    </physiologicalReaction>
</comment>
<keyword evidence="3 9" id="KW-0479">Metal-binding</keyword>
<dbReference type="GeneID" id="19460341"/>